<reference evidence="2 3" key="2">
    <citation type="journal article" date="2017" name="Front. Plant Sci.">
        <title>Gene Classification and Mining of Molecular Markers Useful in Red Clover (Trifolium pratense) Breeding.</title>
        <authorList>
            <person name="Istvanek J."/>
            <person name="Dluhosova J."/>
            <person name="Dluhos P."/>
            <person name="Patkova L."/>
            <person name="Nedelnik J."/>
            <person name="Repkova J."/>
        </authorList>
    </citation>
    <scope>NUCLEOTIDE SEQUENCE [LARGE SCALE GENOMIC DNA]</scope>
    <source>
        <strain evidence="3">cv. Tatra</strain>
        <tissue evidence="2">Young leaves</tissue>
    </source>
</reference>
<feature type="region of interest" description="Disordered" evidence="1">
    <location>
        <begin position="24"/>
        <end position="73"/>
    </location>
</feature>
<dbReference type="EMBL" id="ASHM01005069">
    <property type="protein sequence ID" value="PNY12140.1"/>
    <property type="molecule type" value="Genomic_DNA"/>
</dbReference>
<dbReference type="Proteomes" id="UP000236291">
    <property type="component" value="Unassembled WGS sequence"/>
</dbReference>
<gene>
    <name evidence="2" type="ORF">L195_g008764</name>
</gene>
<evidence type="ECO:0000313" key="3">
    <source>
        <dbReference type="Proteomes" id="UP000236291"/>
    </source>
</evidence>
<protein>
    <submittedName>
        <fullName evidence="2">Uncharacterized protein</fullName>
    </submittedName>
</protein>
<evidence type="ECO:0000313" key="2">
    <source>
        <dbReference type="EMBL" id="PNY12140.1"/>
    </source>
</evidence>
<reference evidence="2 3" key="1">
    <citation type="journal article" date="2014" name="Am. J. Bot.">
        <title>Genome assembly and annotation for red clover (Trifolium pratense; Fabaceae).</title>
        <authorList>
            <person name="Istvanek J."/>
            <person name="Jaros M."/>
            <person name="Krenek A."/>
            <person name="Repkova J."/>
        </authorList>
    </citation>
    <scope>NUCLEOTIDE SEQUENCE [LARGE SCALE GENOMIC DNA]</scope>
    <source>
        <strain evidence="3">cv. Tatra</strain>
        <tissue evidence="2">Young leaves</tissue>
    </source>
</reference>
<comment type="caution">
    <text evidence="2">The sequence shown here is derived from an EMBL/GenBank/DDBJ whole genome shotgun (WGS) entry which is preliminary data.</text>
</comment>
<evidence type="ECO:0000256" key="1">
    <source>
        <dbReference type="SAM" id="MobiDB-lite"/>
    </source>
</evidence>
<accession>A0A2K3PA29</accession>
<feature type="compositionally biased region" description="Polar residues" evidence="1">
    <location>
        <begin position="49"/>
        <end position="61"/>
    </location>
</feature>
<dbReference type="AlphaFoldDB" id="A0A2K3PA29"/>
<name>A0A2K3PA29_TRIPR</name>
<organism evidence="2 3">
    <name type="scientific">Trifolium pratense</name>
    <name type="common">Red clover</name>
    <dbReference type="NCBI Taxonomy" id="57577"/>
    <lineage>
        <taxon>Eukaryota</taxon>
        <taxon>Viridiplantae</taxon>
        <taxon>Streptophyta</taxon>
        <taxon>Embryophyta</taxon>
        <taxon>Tracheophyta</taxon>
        <taxon>Spermatophyta</taxon>
        <taxon>Magnoliopsida</taxon>
        <taxon>eudicotyledons</taxon>
        <taxon>Gunneridae</taxon>
        <taxon>Pentapetalae</taxon>
        <taxon>rosids</taxon>
        <taxon>fabids</taxon>
        <taxon>Fabales</taxon>
        <taxon>Fabaceae</taxon>
        <taxon>Papilionoideae</taxon>
        <taxon>50 kb inversion clade</taxon>
        <taxon>NPAAA clade</taxon>
        <taxon>Hologalegina</taxon>
        <taxon>IRL clade</taxon>
        <taxon>Trifolieae</taxon>
        <taxon>Trifolium</taxon>
    </lineage>
</organism>
<proteinExistence type="predicted"/>
<sequence>MGPTNSIRYYIIRDGLRAQHMRHKHKRYGSNSTPLLHRRCAPPTLTEPLDSSQWPPSSQCHLLQAGTGGYNRL</sequence>